<dbReference type="Pfam" id="PF00403">
    <property type="entry name" value="HMA"/>
    <property type="match status" value="1"/>
</dbReference>
<dbReference type="PROSITE" id="PS01047">
    <property type="entry name" value="HMA_1"/>
    <property type="match status" value="1"/>
</dbReference>
<dbReference type="Proteomes" id="UP001499882">
    <property type="component" value="Unassembled WGS sequence"/>
</dbReference>
<evidence type="ECO:0000313" key="3">
    <source>
        <dbReference type="EMBL" id="GAA4748446.1"/>
    </source>
</evidence>
<dbReference type="InterPro" id="IPR017969">
    <property type="entry name" value="Heavy-metal-associated_CS"/>
</dbReference>
<gene>
    <name evidence="3" type="ORF">GCM10023350_36720</name>
</gene>
<dbReference type="PROSITE" id="PS50846">
    <property type="entry name" value="HMA_2"/>
    <property type="match status" value="1"/>
</dbReference>
<evidence type="ECO:0000313" key="4">
    <source>
        <dbReference type="Proteomes" id="UP001499882"/>
    </source>
</evidence>
<protein>
    <submittedName>
        <fullName evidence="3">Heavy-metal-associated domain-containing protein</fullName>
    </submittedName>
</protein>
<feature type="domain" description="HMA" evidence="2">
    <location>
        <begin position="12"/>
        <end position="77"/>
    </location>
</feature>
<dbReference type="SUPFAM" id="SSF55008">
    <property type="entry name" value="HMA, heavy metal-associated domain"/>
    <property type="match status" value="1"/>
</dbReference>
<dbReference type="CDD" id="cd00371">
    <property type="entry name" value="HMA"/>
    <property type="match status" value="1"/>
</dbReference>
<comment type="caution">
    <text evidence="3">The sequence shown here is derived from an EMBL/GenBank/DDBJ whole genome shotgun (WGS) entry which is preliminary data.</text>
</comment>
<dbReference type="PRINTS" id="PR00946">
    <property type="entry name" value="HGSCAVENGER"/>
</dbReference>
<evidence type="ECO:0000259" key="2">
    <source>
        <dbReference type="PROSITE" id="PS50846"/>
    </source>
</evidence>
<dbReference type="InterPro" id="IPR006121">
    <property type="entry name" value="HMA_dom"/>
</dbReference>
<dbReference type="EMBL" id="BAABKN010000023">
    <property type="protein sequence ID" value="GAA4748446.1"/>
    <property type="molecule type" value="Genomic_DNA"/>
</dbReference>
<accession>A0ABP8Z827</accession>
<name>A0ABP8Z827_9ACTN</name>
<dbReference type="InterPro" id="IPR001802">
    <property type="entry name" value="MerP/CopZ"/>
</dbReference>
<reference evidence="4" key="1">
    <citation type="journal article" date="2019" name="Int. J. Syst. Evol. Microbiol.">
        <title>The Global Catalogue of Microorganisms (GCM) 10K type strain sequencing project: providing services to taxonomists for standard genome sequencing and annotation.</title>
        <authorList>
            <consortium name="The Broad Institute Genomics Platform"/>
            <consortium name="The Broad Institute Genome Sequencing Center for Infectious Disease"/>
            <person name="Wu L."/>
            <person name="Ma J."/>
        </authorList>
    </citation>
    <scope>NUCLEOTIDE SEQUENCE [LARGE SCALE GENOMIC DNA]</scope>
    <source>
        <strain evidence="4">JCM 18532</strain>
    </source>
</reference>
<evidence type="ECO:0000256" key="1">
    <source>
        <dbReference type="ARBA" id="ARBA00022723"/>
    </source>
</evidence>
<sequence>MFHPEKECLVSHITTISVAGMTCGHCAASVTTELQQLDGVTDVHVNLDKGAVAIISAEPLDQEAITAAVEEAGYNIA</sequence>
<keyword evidence="1" id="KW-0479">Metal-binding</keyword>
<dbReference type="Gene3D" id="3.30.70.100">
    <property type="match status" value="1"/>
</dbReference>
<proteinExistence type="predicted"/>
<organism evidence="3 4">
    <name type="scientific">Nocardioides endophyticus</name>
    <dbReference type="NCBI Taxonomy" id="1353775"/>
    <lineage>
        <taxon>Bacteria</taxon>
        <taxon>Bacillati</taxon>
        <taxon>Actinomycetota</taxon>
        <taxon>Actinomycetes</taxon>
        <taxon>Propionibacteriales</taxon>
        <taxon>Nocardioidaceae</taxon>
        <taxon>Nocardioides</taxon>
    </lineage>
</organism>
<keyword evidence="4" id="KW-1185">Reference proteome</keyword>
<dbReference type="InterPro" id="IPR036163">
    <property type="entry name" value="HMA_dom_sf"/>
</dbReference>